<evidence type="ECO:0000313" key="2">
    <source>
        <dbReference type="Proteomes" id="UP001341840"/>
    </source>
</evidence>
<reference evidence="1 2" key="1">
    <citation type="journal article" date="2023" name="Plants (Basel)">
        <title>Bridging the Gap: Combining Genomics and Transcriptomics Approaches to Understand Stylosanthes scabra, an Orphan Legume from the Brazilian Caatinga.</title>
        <authorList>
            <person name="Ferreira-Neto J.R.C."/>
            <person name="da Silva M.D."/>
            <person name="Binneck E."/>
            <person name="de Melo N.F."/>
            <person name="da Silva R.H."/>
            <person name="de Melo A.L.T.M."/>
            <person name="Pandolfi V."/>
            <person name="Bustamante F.O."/>
            <person name="Brasileiro-Vidal A.C."/>
            <person name="Benko-Iseppon A.M."/>
        </authorList>
    </citation>
    <scope>NUCLEOTIDE SEQUENCE [LARGE SCALE GENOMIC DNA]</scope>
    <source>
        <tissue evidence="1">Leaves</tissue>
    </source>
</reference>
<organism evidence="1 2">
    <name type="scientific">Stylosanthes scabra</name>
    <dbReference type="NCBI Taxonomy" id="79078"/>
    <lineage>
        <taxon>Eukaryota</taxon>
        <taxon>Viridiplantae</taxon>
        <taxon>Streptophyta</taxon>
        <taxon>Embryophyta</taxon>
        <taxon>Tracheophyta</taxon>
        <taxon>Spermatophyta</taxon>
        <taxon>Magnoliopsida</taxon>
        <taxon>eudicotyledons</taxon>
        <taxon>Gunneridae</taxon>
        <taxon>Pentapetalae</taxon>
        <taxon>rosids</taxon>
        <taxon>fabids</taxon>
        <taxon>Fabales</taxon>
        <taxon>Fabaceae</taxon>
        <taxon>Papilionoideae</taxon>
        <taxon>50 kb inversion clade</taxon>
        <taxon>dalbergioids sensu lato</taxon>
        <taxon>Dalbergieae</taxon>
        <taxon>Pterocarpus clade</taxon>
        <taxon>Stylosanthes</taxon>
    </lineage>
</organism>
<accession>A0ABU6WLP4</accession>
<evidence type="ECO:0000313" key="1">
    <source>
        <dbReference type="EMBL" id="MED6186264.1"/>
    </source>
</evidence>
<comment type="caution">
    <text evidence="1">The sequence shown here is derived from an EMBL/GenBank/DDBJ whole genome shotgun (WGS) entry which is preliminary data.</text>
</comment>
<gene>
    <name evidence="1" type="ORF">PIB30_065143</name>
</gene>
<dbReference type="EMBL" id="JASCZI010181888">
    <property type="protein sequence ID" value="MED6186264.1"/>
    <property type="molecule type" value="Genomic_DNA"/>
</dbReference>
<proteinExistence type="predicted"/>
<protein>
    <submittedName>
        <fullName evidence="1">Uncharacterized protein</fullName>
    </submittedName>
</protein>
<sequence length="114" mass="12674">MHVVNRRHRRVSGRCHHCMWLSEFLLITQAPPLPILVQVQPCRNIQFKTRVSISVAVVMPLPSLPELLPLYSFAPSRGQVISQQMLSGDVVAVAGSLRLGAYGYVSELVKRGRG</sequence>
<dbReference type="Proteomes" id="UP001341840">
    <property type="component" value="Unassembled WGS sequence"/>
</dbReference>
<keyword evidence="2" id="KW-1185">Reference proteome</keyword>
<name>A0ABU6WLP4_9FABA</name>